<dbReference type="InterPro" id="IPR036866">
    <property type="entry name" value="RibonucZ/Hydroxyglut_hydro"/>
</dbReference>
<reference evidence="1 2" key="1">
    <citation type="submission" date="2018-06" db="EMBL/GenBank/DDBJ databases">
        <authorList>
            <consortium name="Pathogen Informatics"/>
            <person name="Doyle S."/>
        </authorList>
    </citation>
    <scope>NUCLEOTIDE SEQUENCE [LARGE SCALE GENOMIC DNA]</scope>
    <source>
        <strain evidence="1 2">NCTC12157</strain>
    </source>
</reference>
<dbReference type="GO" id="GO:0016829">
    <property type="term" value="F:lyase activity"/>
    <property type="evidence" value="ECO:0007669"/>
    <property type="project" value="UniProtKB-KW"/>
</dbReference>
<organism evidence="1 2">
    <name type="scientific">Ewingella americana</name>
    <dbReference type="NCBI Taxonomy" id="41202"/>
    <lineage>
        <taxon>Bacteria</taxon>
        <taxon>Pseudomonadati</taxon>
        <taxon>Pseudomonadota</taxon>
        <taxon>Gammaproteobacteria</taxon>
        <taxon>Enterobacterales</taxon>
        <taxon>Yersiniaceae</taxon>
        <taxon>Ewingella</taxon>
    </lineage>
</organism>
<dbReference type="EMBL" id="UGGO01000001">
    <property type="protein sequence ID" value="STQ46644.1"/>
    <property type="molecule type" value="Genomic_DNA"/>
</dbReference>
<sequence>MVLDCSHPPREIPDKNHNDIHQALAIHEQLKPGKTYLTHISHKLDLWLQSNPLPENVFAARDGQTLSW</sequence>
<evidence type="ECO:0000313" key="1">
    <source>
        <dbReference type="EMBL" id="STQ46644.1"/>
    </source>
</evidence>
<name>A0A377NIS2_9GAMM</name>
<dbReference type="Gene3D" id="3.60.15.10">
    <property type="entry name" value="Ribonuclease Z/Hydroxyacylglutathione hydrolase-like"/>
    <property type="match status" value="1"/>
</dbReference>
<dbReference type="AlphaFoldDB" id="A0A377NIS2"/>
<gene>
    <name evidence="1" type="primary">phnP_2</name>
    <name evidence="1" type="ORF">NCTC12157_04428</name>
</gene>
<proteinExistence type="predicted"/>
<keyword evidence="1" id="KW-0456">Lyase</keyword>
<evidence type="ECO:0000313" key="2">
    <source>
        <dbReference type="Proteomes" id="UP000254304"/>
    </source>
</evidence>
<dbReference type="SUPFAM" id="SSF56281">
    <property type="entry name" value="Metallo-hydrolase/oxidoreductase"/>
    <property type="match status" value="1"/>
</dbReference>
<dbReference type="Proteomes" id="UP000254304">
    <property type="component" value="Unassembled WGS sequence"/>
</dbReference>
<accession>A0A377NIS2</accession>
<protein>
    <submittedName>
        <fullName evidence="1">Carbon-phosphorus lyase complex accessory protein</fullName>
    </submittedName>
</protein>